<comment type="caution">
    <text evidence="3">The sequence shown here is derived from an EMBL/GenBank/DDBJ whole genome shotgun (WGS) entry which is preliminary data.</text>
</comment>
<dbReference type="PRINTS" id="PR00625">
    <property type="entry name" value="JDOMAIN"/>
</dbReference>
<evidence type="ECO:0000313" key="3">
    <source>
        <dbReference type="EMBL" id="KAL2502015.1"/>
    </source>
</evidence>
<evidence type="ECO:0000259" key="2">
    <source>
        <dbReference type="PROSITE" id="PS50076"/>
    </source>
</evidence>
<organism evidence="3 4">
    <name type="scientific">Forsythia ovata</name>
    <dbReference type="NCBI Taxonomy" id="205694"/>
    <lineage>
        <taxon>Eukaryota</taxon>
        <taxon>Viridiplantae</taxon>
        <taxon>Streptophyta</taxon>
        <taxon>Embryophyta</taxon>
        <taxon>Tracheophyta</taxon>
        <taxon>Spermatophyta</taxon>
        <taxon>Magnoliopsida</taxon>
        <taxon>eudicotyledons</taxon>
        <taxon>Gunneridae</taxon>
        <taxon>Pentapetalae</taxon>
        <taxon>asterids</taxon>
        <taxon>lamiids</taxon>
        <taxon>Lamiales</taxon>
        <taxon>Oleaceae</taxon>
        <taxon>Forsythieae</taxon>
        <taxon>Forsythia</taxon>
    </lineage>
</organism>
<dbReference type="InterPro" id="IPR001623">
    <property type="entry name" value="DnaJ_domain"/>
</dbReference>
<gene>
    <name evidence="3" type="ORF">Fot_35863</name>
</gene>
<reference evidence="4" key="1">
    <citation type="submission" date="2024-07" db="EMBL/GenBank/DDBJ databases">
        <title>Two chromosome-level genome assemblies of Korean endemic species Abeliophyllum distichum and Forsythia ovata (Oleaceae).</title>
        <authorList>
            <person name="Jang H."/>
        </authorList>
    </citation>
    <scope>NUCLEOTIDE SEQUENCE [LARGE SCALE GENOMIC DNA]</scope>
</reference>
<protein>
    <submittedName>
        <fullName evidence="3">J domain-containing protein</fullName>
    </submittedName>
</protein>
<keyword evidence="4" id="KW-1185">Reference proteome</keyword>
<dbReference type="PROSITE" id="PS50076">
    <property type="entry name" value="DNAJ_2"/>
    <property type="match status" value="1"/>
</dbReference>
<dbReference type="AlphaFoldDB" id="A0ABD1SMR9"/>
<feature type="domain" description="J" evidence="2">
    <location>
        <begin position="2"/>
        <end position="72"/>
    </location>
</feature>
<dbReference type="Gene3D" id="1.10.287.110">
    <property type="entry name" value="DnaJ domain"/>
    <property type="match status" value="1"/>
</dbReference>
<dbReference type="PANTHER" id="PTHR24074">
    <property type="entry name" value="CO-CHAPERONE PROTEIN DJLA"/>
    <property type="match status" value="1"/>
</dbReference>
<dbReference type="CDD" id="cd06257">
    <property type="entry name" value="DnaJ"/>
    <property type="match status" value="1"/>
</dbReference>
<dbReference type="SUPFAM" id="SSF46565">
    <property type="entry name" value="Chaperone J-domain"/>
    <property type="match status" value="1"/>
</dbReference>
<dbReference type="EMBL" id="JBFOLJ010000010">
    <property type="protein sequence ID" value="KAL2502015.1"/>
    <property type="molecule type" value="Genomic_DNA"/>
</dbReference>
<evidence type="ECO:0000313" key="4">
    <source>
        <dbReference type="Proteomes" id="UP001604277"/>
    </source>
</evidence>
<evidence type="ECO:0000256" key="1">
    <source>
        <dbReference type="SAM" id="MobiDB-lite"/>
    </source>
</evidence>
<dbReference type="SMART" id="SM00271">
    <property type="entry name" value="DnaJ"/>
    <property type="match status" value="1"/>
</dbReference>
<dbReference type="PROSITE" id="PS00636">
    <property type="entry name" value="DNAJ_1"/>
    <property type="match status" value="1"/>
</dbReference>
<dbReference type="InterPro" id="IPR050817">
    <property type="entry name" value="DjlA_DnaK_co-chaperone"/>
</dbReference>
<feature type="compositionally biased region" description="Basic residues" evidence="1">
    <location>
        <begin position="224"/>
        <end position="242"/>
    </location>
</feature>
<accession>A0ABD1SMR9</accession>
<name>A0ABD1SMR9_9LAMI</name>
<dbReference type="Pfam" id="PF00226">
    <property type="entry name" value="DnaJ"/>
    <property type="match status" value="1"/>
</dbReference>
<proteinExistence type="predicted"/>
<feature type="region of interest" description="Disordered" evidence="1">
    <location>
        <begin position="224"/>
        <end position="253"/>
    </location>
</feature>
<dbReference type="InterPro" id="IPR036869">
    <property type="entry name" value="J_dom_sf"/>
</dbReference>
<dbReference type="Proteomes" id="UP001604277">
    <property type="component" value="Unassembled WGS sequence"/>
</dbReference>
<sequence length="253" mass="29016">MDHYKVLGLHKNASKEEIKQAFRKLAMQFHPDKHSHSPQHLKDSATLKFKQLSEAYDTLIDDRKRADYNLRRNSQSTGYKYENYRNRGSGSNYSNFYGHRYGYGYSGNAYRGAGDSVSTKFEIFLRFLTTRSFLLNAAFVGVLLGGTFVVDAGGKALWEMHNPGIDAEHFEKIRKYIRSGTKSEIKLAIFSNVQLLKVFRNALKMPIVVLRKMLIIGQSKSARGQKHKHGISHAQIKKKYQHRSPLTTTYHVP</sequence>
<dbReference type="InterPro" id="IPR018253">
    <property type="entry name" value="DnaJ_domain_CS"/>
</dbReference>
<feature type="compositionally biased region" description="Polar residues" evidence="1">
    <location>
        <begin position="244"/>
        <end position="253"/>
    </location>
</feature>